<proteinExistence type="predicted"/>
<keyword evidence="2" id="KW-1185">Reference proteome</keyword>
<dbReference type="Proteomes" id="UP000235145">
    <property type="component" value="Unassembled WGS sequence"/>
</dbReference>
<organism evidence="1 2">
    <name type="scientific">Lactuca sativa</name>
    <name type="common">Garden lettuce</name>
    <dbReference type="NCBI Taxonomy" id="4236"/>
    <lineage>
        <taxon>Eukaryota</taxon>
        <taxon>Viridiplantae</taxon>
        <taxon>Streptophyta</taxon>
        <taxon>Embryophyta</taxon>
        <taxon>Tracheophyta</taxon>
        <taxon>Spermatophyta</taxon>
        <taxon>Magnoliopsida</taxon>
        <taxon>eudicotyledons</taxon>
        <taxon>Gunneridae</taxon>
        <taxon>Pentapetalae</taxon>
        <taxon>asterids</taxon>
        <taxon>campanulids</taxon>
        <taxon>Asterales</taxon>
        <taxon>Asteraceae</taxon>
        <taxon>Cichorioideae</taxon>
        <taxon>Cichorieae</taxon>
        <taxon>Lactucinae</taxon>
        <taxon>Lactuca</taxon>
    </lineage>
</organism>
<gene>
    <name evidence="1" type="ORF">LSAT_V11C400171940</name>
</gene>
<reference evidence="1 2" key="1">
    <citation type="journal article" date="2017" name="Nat. Commun.">
        <title>Genome assembly with in vitro proximity ligation data and whole-genome triplication in lettuce.</title>
        <authorList>
            <person name="Reyes-Chin-Wo S."/>
            <person name="Wang Z."/>
            <person name="Yang X."/>
            <person name="Kozik A."/>
            <person name="Arikit S."/>
            <person name="Song C."/>
            <person name="Xia L."/>
            <person name="Froenicke L."/>
            <person name="Lavelle D.O."/>
            <person name="Truco M.J."/>
            <person name="Xia R."/>
            <person name="Zhu S."/>
            <person name="Xu C."/>
            <person name="Xu H."/>
            <person name="Xu X."/>
            <person name="Cox K."/>
            <person name="Korf I."/>
            <person name="Meyers B.C."/>
            <person name="Michelmore R.W."/>
        </authorList>
    </citation>
    <scope>NUCLEOTIDE SEQUENCE [LARGE SCALE GENOMIC DNA]</scope>
    <source>
        <strain evidence="2">cv. Salinas</strain>
        <tissue evidence="1">Seedlings</tissue>
    </source>
</reference>
<evidence type="ECO:0000313" key="1">
    <source>
        <dbReference type="EMBL" id="KAJ0208968.1"/>
    </source>
</evidence>
<comment type="caution">
    <text evidence="1">The sequence shown here is derived from an EMBL/GenBank/DDBJ whole genome shotgun (WGS) entry which is preliminary data.</text>
</comment>
<dbReference type="AlphaFoldDB" id="A0A9R1VPM4"/>
<dbReference type="EMBL" id="NBSK02000004">
    <property type="protein sequence ID" value="KAJ0208968.1"/>
    <property type="molecule type" value="Genomic_DNA"/>
</dbReference>
<protein>
    <submittedName>
        <fullName evidence="1">Uncharacterized protein</fullName>
    </submittedName>
</protein>
<name>A0A9R1VPM4_LACSA</name>
<sequence>MTTPSLNKNFDSPFPLVPATSTTASIATLFFPSPPQTPRSFFPVATDAAVFFPHSSDQKYNQGKPKMDIASVLIQVQSNQLHRNLFVA</sequence>
<accession>A0A9R1VPM4</accession>
<evidence type="ECO:0000313" key="2">
    <source>
        <dbReference type="Proteomes" id="UP000235145"/>
    </source>
</evidence>